<evidence type="ECO:0000313" key="3">
    <source>
        <dbReference type="Proteomes" id="UP000622547"/>
    </source>
</evidence>
<organism evidence="2 3">
    <name type="scientific">Planotetraspora phitsanulokensis</name>
    <dbReference type="NCBI Taxonomy" id="575192"/>
    <lineage>
        <taxon>Bacteria</taxon>
        <taxon>Bacillati</taxon>
        <taxon>Actinomycetota</taxon>
        <taxon>Actinomycetes</taxon>
        <taxon>Streptosporangiales</taxon>
        <taxon>Streptosporangiaceae</taxon>
        <taxon>Planotetraspora</taxon>
    </lineage>
</organism>
<protein>
    <recommendedName>
        <fullName evidence="4">Pentapeptide repeat-containing protein</fullName>
    </recommendedName>
</protein>
<proteinExistence type="predicted"/>
<dbReference type="Proteomes" id="UP000622547">
    <property type="component" value="Unassembled WGS sequence"/>
</dbReference>
<name>A0A8J3UA45_9ACTN</name>
<reference evidence="2 3" key="1">
    <citation type="submission" date="2021-01" db="EMBL/GenBank/DDBJ databases">
        <title>Whole genome shotgun sequence of Planotetraspora phitsanulokensis NBRC 104273.</title>
        <authorList>
            <person name="Komaki H."/>
            <person name="Tamura T."/>
        </authorList>
    </citation>
    <scope>NUCLEOTIDE SEQUENCE [LARGE SCALE GENOMIC DNA]</scope>
    <source>
        <strain evidence="2 3">NBRC 104273</strain>
    </source>
</reference>
<keyword evidence="1" id="KW-0812">Transmembrane</keyword>
<dbReference type="EMBL" id="BOOP01000034">
    <property type="protein sequence ID" value="GII41574.1"/>
    <property type="molecule type" value="Genomic_DNA"/>
</dbReference>
<comment type="caution">
    <text evidence="2">The sequence shown here is derived from an EMBL/GenBank/DDBJ whole genome shotgun (WGS) entry which is preliminary data.</text>
</comment>
<gene>
    <name evidence="2" type="ORF">Pph01_65770</name>
</gene>
<dbReference type="Pfam" id="PF13576">
    <property type="entry name" value="Pentapeptide_3"/>
    <property type="match status" value="2"/>
</dbReference>
<sequence length="534" mass="58555">MTSRLKLALLDVAWRTCGISPECLGAAWGPYDRCLTHLGPVEVESVLRGLVPGQAIDLRGTTLEEDLLTRILERVERRLGRARFDRAVFTGAARFREVVFAGDATFDHARFDHLASFFGTSFTGNVSFGEARFHRELSLHGAQVRGHGRFDRIRVAGDALFGEARFDEDTSFRGAEFHGFAAFEGTAFAGDVAFRGARFRRAVSFRASVVGRSAGFDGLRFHGPAYLGPMLVGRRLSLSDVRACGPLHLDTGGCRVTLRAAVVTGPFTARLSAAEIDLRDATLTGSSDITRRSGRMRVTSLDNLHADALTLSGADLRTCGLGGLRRPEGLRLSDCLFATTPAGVSWRLGWPPVRWWTRRVVLADEHLWRGWPPSDLEVRDVAVERVRAKRSGSMRAVAWRASATSEADERPGGRRSAQSLGADWLGALYERLRPGVSDAKTSADFAFGAMEMRRLSSRRVRARVLLSLYWLASGYGLRVGRALGWLTLVAALTAGTVYWAAGTRPTRHRIGQHPHIAVVRSKAVVSPDPRALHK</sequence>
<accession>A0A8J3UA45</accession>
<feature type="transmembrane region" description="Helical" evidence="1">
    <location>
        <begin position="483"/>
        <end position="501"/>
    </location>
</feature>
<dbReference type="InterPro" id="IPR001646">
    <property type="entry name" value="5peptide_repeat"/>
</dbReference>
<keyword evidence="1" id="KW-1133">Transmembrane helix</keyword>
<dbReference type="RefSeq" id="WP_204077029.1">
    <property type="nucleotide sequence ID" value="NZ_BAABHI010000012.1"/>
</dbReference>
<evidence type="ECO:0008006" key="4">
    <source>
        <dbReference type="Google" id="ProtNLM"/>
    </source>
</evidence>
<keyword evidence="3" id="KW-1185">Reference proteome</keyword>
<dbReference type="AlphaFoldDB" id="A0A8J3UA45"/>
<keyword evidence="1" id="KW-0472">Membrane</keyword>
<evidence type="ECO:0000313" key="2">
    <source>
        <dbReference type="EMBL" id="GII41574.1"/>
    </source>
</evidence>
<evidence type="ECO:0000256" key="1">
    <source>
        <dbReference type="SAM" id="Phobius"/>
    </source>
</evidence>
<dbReference type="Gene3D" id="2.160.20.80">
    <property type="entry name" value="E3 ubiquitin-protein ligase SopA"/>
    <property type="match status" value="1"/>
</dbReference>